<dbReference type="GO" id="GO:0046872">
    <property type="term" value="F:metal ion binding"/>
    <property type="evidence" value="ECO:0007669"/>
    <property type="project" value="UniProtKB-KW"/>
</dbReference>
<dbReference type="InterPro" id="IPR036465">
    <property type="entry name" value="vWFA_dom_sf"/>
</dbReference>
<dbReference type="Gene3D" id="3.40.50.410">
    <property type="entry name" value="von Willebrand factor, type A domain"/>
    <property type="match status" value="1"/>
</dbReference>
<keyword evidence="13 16" id="KW-0675">Receptor</keyword>
<dbReference type="SMART" id="SM00191">
    <property type="entry name" value="Int_alpha"/>
    <property type="match status" value="4"/>
</dbReference>
<keyword evidence="14" id="KW-0325">Glycoprotein</keyword>
<name>A0ABD1KS77_9TELE</name>
<dbReference type="SUPFAM" id="SSF53300">
    <property type="entry name" value="vWA-like"/>
    <property type="match status" value="1"/>
</dbReference>
<accession>A0ABD1KS77</accession>
<dbReference type="InterPro" id="IPR048633">
    <property type="entry name" value="ITGAX-like_Ig_3"/>
</dbReference>
<dbReference type="Pfam" id="PF01839">
    <property type="entry name" value="FG-GAP"/>
    <property type="match status" value="1"/>
</dbReference>
<dbReference type="PANTHER" id="PTHR23220">
    <property type="entry name" value="INTEGRIN ALPHA"/>
    <property type="match status" value="1"/>
</dbReference>
<evidence type="ECO:0000256" key="15">
    <source>
        <dbReference type="PROSITE-ProRule" id="PRU00803"/>
    </source>
</evidence>
<dbReference type="Gene3D" id="2.130.10.130">
    <property type="entry name" value="Integrin alpha, N-terminal"/>
    <property type="match status" value="1"/>
</dbReference>
<dbReference type="Pfam" id="PF08441">
    <property type="entry name" value="Integrin_A_Ig_1"/>
    <property type="match status" value="1"/>
</dbReference>
<dbReference type="Gene3D" id="2.60.40.1530">
    <property type="entry name" value="ntegrin, alpha v. Chain A, domain 4"/>
    <property type="match status" value="1"/>
</dbReference>
<evidence type="ECO:0000256" key="10">
    <source>
        <dbReference type="ARBA" id="ARBA00023037"/>
    </source>
</evidence>
<evidence type="ECO:0000256" key="6">
    <source>
        <dbReference type="ARBA" id="ARBA00022737"/>
    </source>
</evidence>
<organism evidence="18 19">
    <name type="scientific">Coilia grayii</name>
    <name type="common">Gray's grenadier anchovy</name>
    <dbReference type="NCBI Taxonomy" id="363190"/>
    <lineage>
        <taxon>Eukaryota</taxon>
        <taxon>Metazoa</taxon>
        <taxon>Chordata</taxon>
        <taxon>Craniata</taxon>
        <taxon>Vertebrata</taxon>
        <taxon>Euteleostomi</taxon>
        <taxon>Actinopterygii</taxon>
        <taxon>Neopterygii</taxon>
        <taxon>Teleostei</taxon>
        <taxon>Clupei</taxon>
        <taxon>Clupeiformes</taxon>
        <taxon>Clupeoidei</taxon>
        <taxon>Engraulidae</taxon>
        <taxon>Coilinae</taxon>
        <taxon>Coilia</taxon>
    </lineage>
</organism>
<evidence type="ECO:0000313" key="18">
    <source>
        <dbReference type="EMBL" id="KAL2101806.1"/>
    </source>
</evidence>
<evidence type="ECO:0000256" key="9">
    <source>
        <dbReference type="ARBA" id="ARBA00022989"/>
    </source>
</evidence>
<sequence length="964" mass="106573">MKTFVINLIRKLLKRNTRFAIAQYSSSCVIEVNFYQFSTGLWEEQVNNIQQRHGGTRTADAIDKLVKDLFVDKGGARPDANKILIVITDGESQDGYNLPSATARADAKKIIRYAIGVGDAFNKYSARNELNQIASSATDVFKVNNFAALDSISSKLEKNIIGIEGTQTKGDATKMEFSQNGFSAVSVSVPMTNYFLGTVGAYAWAGGVQQFAGFQNPHFVKVESMLPDSYLGYSMDIGWRDNRNYIIVGAPRYKHKGLVMVINDNNQRPLTQSPGQIGSYFGAEVRAVDIDGDTITDLILVSAPMYIDDEHEGKVFVYQFKSEYFYSVASDTREALLGMEGQRGRFGSSLASLADLNGDGIRDVAVGAPLEDNGQGSVYIFNGRKGGINPAYSQRISGKSVHSGLQFFGLTVAPSALDQSRDKLPDIAVGSRGHVLLLRSRPIISIETTVTFTPAKIPTSISDCVQPQQIKATLCFIMDKKTPYDLDLRATLRYNFTLDATRNQFRAYFSPKIRVRTGQTILQRRKKCEFEDFFVECSPEDILGPLTNNLTFTFEGLPNPQAENLKPILSPLSHTKSLHRLDFEIDCGNDKVCVDNLKVDFNFSGSTEIEVGIAQELNVTIMVENTGENSYNTYITLTYPPQLSYRSFKKNQGRVECRSVDSEDGTKDGVTTCDISRPVFKAHDKAVYVIQYGVNTNAELGKAVNFTAQAYSGNGKHGDDRASMTKTIGVKYSIYVTIKRFEDSTSYINFTAGEMGVAKPVQQNLQILNSWRDLPLTVFVKVPITLGTQGIWTDVESLKIAACNSYKDVKPVGDAIKNLQNSLNLDCSVATCRIFTCKISMSENSHFFLNISGNVSSAWIKKTGLTSAQFNLITEASMEYDQSKYIYYSETRKQPPVYKIKTMVEVYEIPTFTKEIIGGTVGGLILLALITAGLVKAGFFKSQYKSLMEEAGEETGGEGQQPQE</sequence>
<evidence type="ECO:0000256" key="8">
    <source>
        <dbReference type="ARBA" id="ARBA00022889"/>
    </source>
</evidence>
<dbReference type="EMBL" id="JBHFQA010000003">
    <property type="protein sequence ID" value="KAL2101806.1"/>
    <property type="molecule type" value="Genomic_DNA"/>
</dbReference>
<evidence type="ECO:0000313" key="19">
    <source>
        <dbReference type="Proteomes" id="UP001591681"/>
    </source>
</evidence>
<keyword evidence="6" id="KW-0677">Repeat</keyword>
<evidence type="ECO:0000256" key="7">
    <source>
        <dbReference type="ARBA" id="ARBA00022837"/>
    </source>
</evidence>
<dbReference type="InterPro" id="IPR048285">
    <property type="entry name" value="Integrin_alpha_Ig-like_2"/>
</dbReference>
<dbReference type="Pfam" id="PF21520">
    <property type="entry name" value="ITGAX-like_Ig_3"/>
    <property type="match status" value="1"/>
</dbReference>
<evidence type="ECO:0000256" key="14">
    <source>
        <dbReference type="ARBA" id="ARBA00023180"/>
    </source>
</evidence>
<dbReference type="GO" id="GO:0007229">
    <property type="term" value="P:integrin-mediated signaling pathway"/>
    <property type="evidence" value="ECO:0007669"/>
    <property type="project" value="UniProtKB-KW"/>
</dbReference>
<dbReference type="InterPro" id="IPR032695">
    <property type="entry name" value="Integrin_dom_sf"/>
</dbReference>
<keyword evidence="12" id="KW-1015">Disulfide bond</keyword>
<dbReference type="PROSITE" id="PS51470">
    <property type="entry name" value="FG_GAP"/>
    <property type="match status" value="2"/>
</dbReference>
<dbReference type="PANTHER" id="PTHR23220:SF118">
    <property type="entry name" value="INTEGRIN ALPHA-X"/>
    <property type="match status" value="1"/>
</dbReference>
<evidence type="ECO:0000256" key="5">
    <source>
        <dbReference type="ARBA" id="ARBA00022729"/>
    </source>
</evidence>
<keyword evidence="3 16" id="KW-0812">Transmembrane</keyword>
<dbReference type="Pfam" id="PF20805">
    <property type="entry name" value="Integrin_A_Ig_2"/>
    <property type="match status" value="1"/>
</dbReference>
<dbReference type="AlphaFoldDB" id="A0ABD1KS77"/>
<evidence type="ECO:0000256" key="11">
    <source>
        <dbReference type="ARBA" id="ARBA00023136"/>
    </source>
</evidence>
<comment type="caution">
    <text evidence="18">The sequence shown here is derived from an EMBL/GenBank/DDBJ whole genome shotgun (WGS) entry which is preliminary data.</text>
</comment>
<evidence type="ECO:0000256" key="16">
    <source>
        <dbReference type="RuleBase" id="RU003762"/>
    </source>
</evidence>
<dbReference type="Gene3D" id="2.60.40.1460">
    <property type="entry name" value="Integrin domains. Chain A, domain 2"/>
    <property type="match status" value="1"/>
</dbReference>
<evidence type="ECO:0000256" key="12">
    <source>
        <dbReference type="ARBA" id="ARBA00023157"/>
    </source>
</evidence>
<evidence type="ECO:0000256" key="4">
    <source>
        <dbReference type="ARBA" id="ARBA00022723"/>
    </source>
</evidence>
<dbReference type="GO" id="GO:0016020">
    <property type="term" value="C:membrane"/>
    <property type="evidence" value="ECO:0007669"/>
    <property type="project" value="UniProtKB-SubCell"/>
</dbReference>
<protein>
    <recommendedName>
        <fullName evidence="17">VWFA domain-containing protein</fullName>
    </recommendedName>
</protein>
<dbReference type="SMART" id="SM00327">
    <property type="entry name" value="VWA"/>
    <property type="match status" value="1"/>
</dbReference>
<dbReference type="InterPro" id="IPR013649">
    <property type="entry name" value="Integrin_alpha_Ig-like_1"/>
</dbReference>
<feature type="repeat" description="FG-GAP" evidence="15">
    <location>
        <begin position="332"/>
        <end position="390"/>
    </location>
</feature>
<dbReference type="PROSITE" id="PS50234">
    <property type="entry name" value="VWFA"/>
    <property type="match status" value="1"/>
</dbReference>
<dbReference type="InterPro" id="IPR013517">
    <property type="entry name" value="FG-GAP"/>
</dbReference>
<keyword evidence="9 16" id="KW-1133">Transmembrane helix</keyword>
<comment type="subcellular location">
    <subcellularLocation>
        <location evidence="1 16">Membrane</location>
        <topology evidence="1 16">Single-pass type I membrane protein</topology>
    </subcellularLocation>
</comment>
<keyword evidence="8 16" id="KW-0130">Cell adhesion</keyword>
<dbReference type="InterPro" id="IPR002035">
    <property type="entry name" value="VWF_A"/>
</dbReference>
<dbReference type="GO" id="GO:0007155">
    <property type="term" value="P:cell adhesion"/>
    <property type="evidence" value="ECO:0007669"/>
    <property type="project" value="UniProtKB-KW"/>
</dbReference>
<evidence type="ECO:0000256" key="1">
    <source>
        <dbReference type="ARBA" id="ARBA00004479"/>
    </source>
</evidence>
<dbReference type="SUPFAM" id="SSF69318">
    <property type="entry name" value="Integrin alpha N-terminal domain"/>
    <property type="match status" value="1"/>
</dbReference>
<dbReference type="InterPro" id="IPR000413">
    <property type="entry name" value="Integrin_alpha"/>
</dbReference>
<evidence type="ECO:0000259" key="17">
    <source>
        <dbReference type="PROSITE" id="PS50234"/>
    </source>
</evidence>
<keyword evidence="10 16" id="KW-0401">Integrin</keyword>
<feature type="repeat" description="FG-GAP" evidence="15">
    <location>
        <begin position="267"/>
        <end position="327"/>
    </location>
</feature>
<keyword evidence="11 16" id="KW-0472">Membrane</keyword>
<dbReference type="Gene3D" id="1.20.5.930">
    <property type="entry name" value="Bicelle-embedded integrin alpha(iib) transmembrane segment"/>
    <property type="match status" value="1"/>
</dbReference>
<keyword evidence="5" id="KW-0732">Signal</keyword>
<reference evidence="18 19" key="1">
    <citation type="submission" date="2024-09" db="EMBL/GenBank/DDBJ databases">
        <title>A chromosome-level genome assembly of Gray's grenadier anchovy, Coilia grayii.</title>
        <authorList>
            <person name="Fu Z."/>
        </authorList>
    </citation>
    <scope>NUCLEOTIDE SEQUENCE [LARGE SCALE GENOMIC DNA]</scope>
    <source>
        <strain evidence="18">G4</strain>
        <tissue evidence="18">Muscle</tissue>
    </source>
</reference>
<dbReference type="SUPFAM" id="SSF69179">
    <property type="entry name" value="Integrin domains"/>
    <property type="match status" value="2"/>
</dbReference>
<feature type="domain" description="VWFA" evidence="17">
    <location>
        <begin position="1"/>
        <end position="156"/>
    </location>
</feature>
<keyword evidence="7" id="KW-0106">Calcium</keyword>
<keyword evidence="4" id="KW-0479">Metal-binding</keyword>
<dbReference type="PRINTS" id="PR01185">
    <property type="entry name" value="INTEGRINA"/>
</dbReference>
<comment type="similarity">
    <text evidence="2 16">Belongs to the integrin alpha chain family.</text>
</comment>
<dbReference type="Proteomes" id="UP001591681">
    <property type="component" value="Unassembled WGS sequence"/>
</dbReference>
<keyword evidence="19" id="KW-1185">Reference proteome</keyword>
<dbReference type="InterPro" id="IPR028994">
    <property type="entry name" value="Integrin_alpha_N"/>
</dbReference>
<feature type="transmembrane region" description="Helical" evidence="16">
    <location>
        <begin position="916"/>
        <end position="939"/>
    </location>
</feature>
<evidence type="ECO:0000256" key="2">
    <source>
        <dbReference type="ARBA" id="ARBA00008054"/>
    </source>
</evidence>
<dbReference type="Pfam" id="PF00092">
    <property type="entry name" value="VWA"/>
    <property type="match status" value="1"/>
</dbReference>
<dbReference type="Gene3D" id="2.60.40.1510">
    <property type="entry name" value="ntegrin, alpha v. Chain A, domain 3"/>
    <property type="match status" value="1"/>
</dbReference>
<dbReference type="InterPro" id="IPR013519">
    <property type="entry name" value="Int_alpha_beta-p"/>
</dbReference>
<evidence type="ECO:0000256" key="3">
    <source>
        <dbReference type="ARBA" id="ARBA00022692"/>
    </source>
</evidence>
<gene>
    <name evidence="18" type="ORF">ACEWY4_003567</name>
</gene>
<evidence type="ECO:0000256" key="13">
    <source>
        <dbReference type="ARBA" id="ARBA00023170"/>
    </source>
</evidence>
<proteinExistence type="inferred from homology"/>